<evidence type="ECO:0000256" key="2">
    <source>
        <dbReference type="SAM" id="Phobius"/>
    </source>
</evidence>
<name>A0A7K0BM93_9ACTN</name>
<gene>
    <name evidence="3" type="ORF">ACRB68_03270</name>
</gene>
<feature type="transmembrane region" description="Helical" evidence="2">
    <location>
        <begin position="142"/>
        <end position="160"/>
    </location>
</feature>
<dbReference type="AlphaFoldDB" id="A0A7K0BM93"/>
<evidence type="ECO:0000313" key="4">
    <source>
        <dbReference type="Proteomes" id="UP000487268"/>
    </source>
</evidence>
<keyword evidence="2" id="KW-0812">Transmembrane</keyword>
<accession>A0A7K0BM93</accession>
<sequence length="200" mass="20087">MRGATVRALRTWAVTTAIVTVLGPLAGLLWARIAPAVRYVVVQGEPLLADPDGQGPIGADARFALIAVAAGLGCGAVAYLFGGRGNDAALILALAAGGLAAAVLAWRTGHHVGLAGFERAVRGAPDGRTVTGVADLRATGVLVFWPLLAVAAYGVLELLVKRLPAGDGGLARAGEADQVGGGELDLQAAPTGRDVDRGES</sequence>
<feature type="transmembrane region" description="Helical" evidence="2">
    <location>
        <begin position="61"/>
        <end position="81"/>
    </location>
</feature>
<organism evidence="3 4">
    <name type="scientific">Actinomadura macrotermitis</name>
    <dbReference type="NCBI Taxonomy" id="2585200"/>
    <lineage>
        <taxon>Bacteria</taxon>
        <taxon>Bacillati</taxon>
        <taxon>Actinomycetota</taxon>
        <taxon>Actinomycetes</taxon>
        <taxon>Streptosporangiales</taxon>
        <taxon>Thermomonosporaceae</taxon>
        <taxon>Actinomadura</taxon>
    </lineage>
</organism>
<evidence type="ECO:0000313" key="3">
    <source>
        <dbReference type="EMBL" id="MQY02297.1"/>
    </source>
</evidence>
<keyword evidence="4" id="KW-1185">Reference proteome</keyword>
<keyword evidence="2" id="KW-1133">Transmembrane helix</keyword>
<keyword evidence="2" id="KW-0472">Membrane</keyword>
<feature type="transmembrane region" description="Helical" evidence="2">
    <location>
        <begin position="12"/>
        <end position="33"/>
    </location>
</feature>
<proteinExistence type="predicted"/>
<protein>
    <recommendedName>
        <fullName evidence="5">ABC transporter permease</fullName>
    </recommendedName>
</protein>
<evidence type="ECO:0008006" key="5">
    <source>
        <dbReference type="Google" id="ProtNLM"/>
    </source>
</evidence>
<feature type="region of interest" description="Disordered" evidence="1">
    <location>
        <begin position="181"/>
        <end position="200"/>
    </location>
</feature>
<reference evidence="3 4" key="1">
    <citation type="submission" date="2019-10" db="EMBL/GenBank/DDBJ databases">
        <title>Actinomadura rubteroloni sp. nov. and Actinomadura macrotermitis sp. nov., isolated from the gut of fungus growing-termite Macrotermes natalensis.</title>
        <authorList>
            <person name="Benndorf R."/>
            <person name="Martin K."/>
            <person name="Kuefner M."/>
            <person name="De Beer W."/>
            <person name="Kaster A.-K."/>
            <person name="Vollmers J."/>
            <person name="Poulsen M."/>
            <person name="Beemelmanns C."/>
        </authorList>
    </citation>
    <scope>NUCLEOTIDE SEQUENCE [LARGE SCALE GENOMIC DNA]</scope>
    <source>
        <strain evidence="3 4">RB68</strain>
    </source>
</reference>
<evidence type="ECO:0000256" key="1">
    <source>
        <dbReference type="SAM" id="MobiDB-lite"/>
    </source>
</evidence>
<dbReference type="EMBL" id="WEGH01000001">
    <property type="protein sequence ID" value="MQY02297.1"/>
    <property type="molecule type" value="Genomic_DNA"/>
</dbReference>
<feature type="transmembrane region" description="Helical" evidence="2">
    <location>
        <begin position="88"/>
        <end position="106"/>
    </location>
</feature>
<comment type="caution">
    <text evidence="3">The sequence shown here is derived from an EMBL/GenBank/DDBJ whole genome shotgun (WGS) entry which is preliminary data.</text>
</comment>
<dbReference type="Proteomes" id="UP000487268">
    <property type="component" value="Unassembled WGS sequence"/>
</dbReference>